<dbReference type="AlphaFoldDB" id="A0A3S5AT57"/>
<gene>
    <name evidence="2" type="ORF">PXEA_LOCUS21226</name>
</gene>
<sequence>MPPLSAVSTKAQLPEISNDTPSLLSPIASNTSISMKADLQQQIRTLVLRGQVASSPLAVTTVIASPATTEAGSSDSCSSGHGDKPNKYFLLIIN</sequence>
<evidence type="ECO:0000256" key="1">
    <source>
        <dbReference type="SAM" id="MobiDB-lite"/>
    </source>
</evidence>
<dbReference type="Proteomes" id="UP000784294">
    <property type="component" value="Unassembled WGS sequence"/>
</dbReference>
<evidence type="ECO:0000313" key="3">
    <source>
        <dbReference type="Proteomes" id="UP000784294"/>
    </source>
</evidence>
<proteinExistence type="predicted"/>
<organism evidence="2 3">
    <name type="scientific">Protopolystoma xenopodis</name>
    <dbReference type="NCBI Taxonomy" id="117903"/>
    <lineage>
        <taxon>Eukaryota</taxon>
        <taxon>Metazoa</taxon>
        <taxon>Spiralia</taxon>
        <taxon>Lophotrochozoa</taxon>
        <taxon>Platyhelminthes</taxon>
        <taxon>Monogenea</taxon>
        <taxon>Polyopisthocotylea</taxon>
        <taxon>Polystomatidea</taxon>
        <taxon>Polystomatidae</taxon>
        <taxon>Protopolystoma</taxon>
    </lineage>
</organism>
<protein>
    <submittedName>
        <fullName evidence="2">Uncharacterized protein</fullName>
    </submittedName>
</protein>
<comment type="caution">
    <text evidence="2">The sequence shown here is derived from an EMBL/GenBank/DDBJ whole genome shotgun (WGS) entry which is preliminary data.</text>
</comment>
<evidence type="ECO:0000313" key="2">
    <source>
        <dbReference type="EMBL" id="VEL27786.1"/>
    </source>
</evidence>
<dbReference type="EMBL" id="CAAALY010089893">
    <property type="protein sequence ID" value="VEL27786.1"/>
    <property type="molecule type" value="Genomic_DNA"/>
</dbReference>
<feature type="region of interest" description="Disordered" evidence="1">
    <location>
        <begin position="1"/>
        <end position="24"/>
    </location>
</feature>
<name>A0A3S5AT57_9PLAT</name>
<accession>A0A3S5AT57</accession>
<keyword evidence="3" id="KW-1185">Reference proteome</keyword>
<reference evidence="2" key="1">
    <citation type="submission" date="2018-11" db="EMBL/GenBank/DDBJ databases">
        <authorList>
            <consortium name="Pathogen Informatics"/>
        </authorList>
    </citation>
    <scope>NUCLEOTIDE SEQUENCE</scope>
</reference>